<feature type="domain" description="RES" evidence="1">
    <location>
        <begin position="111"/>
        <end position="262"/>
    </location>
</feature>
<dbReference type="Pfam" id="PF08808">
    <property type="entry name" value="RES"/>
    <property type="match status" value="1"/>
</dbReference>
<organism evidence="2 3">
    <name type="scientific">Pelomonas dachongensis</name>
    <dbReference type="NCBI Taxonomy" id="3299029"/>
    <lineage>
        <taxon>Bacteria</taxon>
        <taxon>Pseudomonadati</taxon>
        <taxon>Pseudomonadota</taxon>
        <taxon>Betaproteobacteria</taxon>
        <taxon>Burkholderiales</taxon>
        <taxon>Sphaerotilaceae</taxon>
        <taxon>Roseateles</taxon>
    </lineage>
</organism>
<protein>
    <submittedName>
        <fullName evidence="2">RES family NAD+ phosphorylase</fullName>
    </submittedName>
</protein>
<evidence type="ECO:0000259" key="1">
    <source>
        <dbReference type="SMART" id="SM00953"/>
    </source>
</evidence>
<comment type="caution">
    <text evidence="2">The sequence shown here is derived from an EMBL/GenBank/DDBJ whole genome shotgun (WGS) entry which is preliminary data.</text>
</comment>
<proteinExistence type="predicted"/>
<dbReference type="SMART" id="SM00953">
    <property type="entry name" value="RES"/>
    <property type="match status" value="1"/>
</dbReference>
<evidence type="ECO:0000313" key="3">
    <source>
        <dbReference type="Proteomes" id="UP001606300"/>
    </source>
</evidence>
<dbReference type="InterPro" id="IPR014914">
    <property type="entry name" value="RES_dom"/>
</dbReference>
<dbReference type="RefSeq" id="WP_394472861.1">
    <property type="nucleotide sequence ID" value="NZ_JBIGHY010000011.1"/>
</dbReference>
<evidence type="ECO:0000313" key="2">
    <source>
        <dbReference type="EMBL" id="MFG6416798.1"/>
    </source>
</evidence>
<reference evidence="2 3" key="1">
    <citation type="submission" date="2024-09" db="EMBL/GenBank/DDBJ databases">
        <title>Novel species of the genus Pelomonas and Roseateles isolated from streams.</title>
        <authorList>
            <person name="Lu H."/>
        </authorList>
    </citation>
    <scope>NUCLEOTIDE SEQUENCE [LARGE SCALE GENOMIC DNA]</scope>
    <source>
        <strain evidence="2 3">DC23W</strain>
    </source>
</reference>
<keyword evidence="3" id="KW-1185">Reference proteome</keyword>
<gene>
    <name evidence="2" type="ORF">ACG02S_23135</name>
</gene>
<name>A0ABW7EW12_9BURK</name>
<dbReference type="Proteomes" id="UP001606300">
    <property type="component" value="Unassembled WGS sequence"/>
</dbReference>
<dbReference type="EMBL" id="JBIGHY010000011">
    <property type="protein sequence ID" value="MFG6416798.1"/>
    <property type="molecule type" value="Genomic_DNA"/>
</dbReference>
<sequence>MARAKDPTALAAARRKALIKAGAKLASKAAAKPKAKPAKTKPVPKAAAPVPVLAPAFKVTSPGKFVWPLSRASMRPHPPSAHLPTIKDVKAGRWFRVHDFDRVTGRYAAAAFNDSGRGDARFSPILRSDGTVIPTIYAAAHPRTAIAEILLHEAPMPSTGWNFPWSVEGSRATSKKHLSEVDLPDLRLAALTTFGLQAAGLLVDDLLGGNQPEYVRTRAWSLWLYENMPDIQGLYWMSRRDNEYGCVMLFGDRVPGGISSSSMAHIADYELVVLETLDSMSASVS</sequence>
<accession>A0ABW7EW12</accession>